<evidence type="ECO:0000313" key="2">
    <source>
        <dbReference type="Proteomes" id="UP000087766"/>
    </source>
</evidence>
<dbReference type="KEGG" id="vra:106759078"/>
<dbReference type="AlphaFoldDB" id="A0A1S3TUZ6"/>
<organism evidence="2 3">
    <name type="scientific">Vigna radiata var. radiata</name>
    <name type="common">Mung bean</name>
    <name type="synonym">Phaseolus aureus</name>
    <dbReference type="NCBI Taxonomy" id="3916"/>
    <lineage>
        <taxon>Eukaryota</taxon>
        <taxon>Viridiplantae</taxon>
        <taxon>Streptophyta</taxon>
        <taxon>Embryophyta</taxon>
        <taxon>Tracheophyta</taxon>
        <taxon>Spermatophyta</taxon>
        <taxon>Magnoliopsida</taxon>
        <taxon>eudicotyledons</taxon>
        <taxon>Gunneridae</taxon>
        <taxon>Pentapetalae</taxon>
        <taxon>rosids</taxon>
        <taxon>fabids</taxon>
        <taxon>Fabales</taxon>
        <taxon>Fabaceae</taxon>
        <taxon>Papilionoideae</taxon>
        <taxon>50 kb inversion clade</taxon>
        <taxon>NPAAA clade</taxon>
        <taxon>indigoferoid/millettioid clade</taxon>
        <taxon>Phaseoleae</taxon>
        <taxon>Vigna</taxon>
    </lineage>
</organism>
<keyword evidence="2" id="KW-1185">Reference proteome</keyword>
<evidence type="ECO:0000313" key="3">
    <source>
        <dbReference type="RefSeq" id="XP_014497577.1"/>
    </source>
</evidence>
<proteinExistence type="predicted"/>
<reference evidence="2" key="1">
    <citation type="journal article" date="2014" name="Nat. Commun.">
        <title>Genome sequence of mungbean and insights into evolution within Vigna species.</title>
        <authorList>
            <person name="Kang Y.J."/>
            <person name="Kim S.K."/>
            <person name="Kim M.Y."/>
            <person name="Lestari P."/>
            <person name="Kim K.H."/>
            <person name="Ha B.K."/>
            <person name="Jun T.H."/>
            <person name="Hwang W.J."/>
            <person name="Lee T."/>
            <person name="Lee J."/>
            <person name="Shim S."/>
            <person name="Yoon M.Y."/>
            <person name="Jang Y.E."/>
            <person name="Han K.S."/>
            <person name="Taeprayoon P."/>
            <person name="Yoon N."/>
            <person name="Somta P."/>
            <person name="Tanya P."/>
            <person name="Kim K.S."/>
            <person name="Gwag J.G."/>
            <person name="Moon J.K."/>
            <person name="Lee Y.H."/>
            <person name="Park B.S."/>
            <person name="Bombarely A."/>
            <person name="Doyle J.J."/>
            <person name="Jackson S.A."/>
            <person name="Schafleitner R."/>
            <person name="Srinives P."/>
            <person name="Varshney R.K."/>
            <person name="Lee S.H."/>
        </authorList>
    </citation>
    <scope>NUCLEOTIDE SEQUENCE [LARGE SCALE GENOMIC DNA]</scope>
    <source>
        <strain evidence="2">cv. VC1973A</strain>
    </source>
</reference>
<dbReference type="Proteomes" id="UP000087766">
    <property type="component" value="Chromosome 4"/>
</dbReference>
<dbReference type="GeneID" id="106759078"/>
<evidence type="ECO:0000256" key="1">
    <source>
        <dbReference type="SAM" id="MobiDB-lite"/>
    </source>
</evidence>
<accession>A0A1S3TUZ6</accession>
<dbReference type="RefSeq" id="XP_014497577.1">
    <property type="nucleotide sequence ID" value="XM_014642091.2"/>
</dbReference>
<reference evidence="3" key="2">
    <citation type="submission" date="2025-08" db="UniProtKB">
        <authorList>
            <consortium name="RefSeq"/>
        </authorList>
    </citation>
    <scope>IDENTIFICATION</scope>
    <source>
        <tissue evidence="3">Leaf</tissue>
    </source>
</reference>
<gene>
    <name evidence="3" type="primary">LOC106759078</name>
</gene>
<feature type="compositionally biased region" description="Polar residues" evidence="1">
    <location>
        <begin position="57"/>
        <end position="76"/>
    </location>
</feature>
<dbReference type="OrthoDB" id="1289445at2759"/>
<sequence length="149" mass="16326">MRGSEKMKKRISIVTKKSPQSTPPQTPPNNQCSIIANSQLMHDRTDPTTLMEPTDLLPNNPSLPSCSFSGEPSTKKPNMRRSFSVLHRGVSGPSLNSEENAAPDLVDDLRAGTVTVDENSVSFLHVRVEEATRFSGTMISSTTNYCNTF</sequence>
<feature type="region of interest" description="Disordered" evidence="1">
    <location>
        <begin position="1"/>
        <end position="79"/>
    </location>
</feature>
<protein>
    <submittedName>
        <fullName evidence="3">Uncharacterized protein LOC106759078</fullName>
    </submittedName>
</protein>
<name>A0A1S3TUZ6_VIGRR</name>